<feature type="compositionally biased region" description="Polar residues" evidence="1">
    <location>
        <begin position="40"/>
        <end position="52"/>
    </location>
</feature>
<protein>
    <recommendedName>
        <fullName evidence="4">TPX2 central domain-containing protein</fullName>
    </recommendedName>
</protein>
<comment type="caution">
    <text evidence="2">The sequence shown here is derived from an EMBL/GenBank/DDBJ whole genome shotgun (WGS) entry which is preliminary data.</text>
</comment>
<dbReference type="EMBL" id="CAJZBQ010000037">
    <property type="protein sequence ID" value="CAG9325061.1"/>
    <property type="molecule type" value="Genomic_DNA"/>
</dbReference>
<gene>
    <name evidence="2" type="ORF">BSTOLATCC_MIC37807</name>
</gene>
<evidence type="ECO:0000313" key="3">
    <source>
        <dbReference type="Proteomes" id="UP001162131"/>
    </source>
</evidence>
<dbReference type="AlphaFoldDB" id="A0AAU9JGH1"/>
<evidence type="ECO:0008006" key="4">
    <source>
        <dbReference type="Google" id="ProtNLM"/>
    </source>
</evidence>
<keyword evidence="3" id="KW-1185">Reference proteome</keyword>
<accession>A0AAU9JGH1</accession>
<name>A0AAU9JGH1_9CILI</name>
<proteinExistence type="predicted"/>
<organism evidence="2 3">
    <name type="scientific">Blepharisma stoltei</name>
    <dbReference type="NCBI Taxonomy" id="1481888"/>
    <lineage>
        <taxon>Eukaryota</taxon>
        <taxon>Sar</taxon>
        <taxon>Alveolata</taxon>
        <taxon>Ciliophora</taxon>
        <taxon>Postciliodesmatophora</taxon>
        <taxon>Heterotrichea</taxon>
        <taxon>Heterotrichida</taxon>
        <taxon>Blepharismidae</taxon>
        <taxon>Blepharisma</taxon>
    </lineage>
</organism>
<feature type="region of interest" description="Disordered" evidence="1">
    <location>
        <begin position="22"/>
        <end position="53"/>
    </location>
</feature>
<evidence type="ECO:0000313" key="2">
    <source>
        <dbReference type="EMBL" id="CAG9325061.1"/>
    </source>
</evidence>
<feature type="compositionally biased region" description="Basic and acidic residues" evidence="1">
    <location>
        <begin position="26"/>
        <end position="39"/>
    </location>
</feature>
<reference evidence="2" key="1">
    <citation type="submission" date="2021-09" db="EMBL/GenBank/DDBJ databases">
        <authorList>
            <consortium name="AG Swart"/>
            <person name="Singh M."/>
            <person name="Singh A."/>
            <person name="Seah K."/>
            <person name="Emmerich C."/>
        </authorList>
    </citation>
    <scope>NUCLEOTIDE SEQUENCE</scope>
    <source>
        <strain evidence="2">ATCC30299</strain>
    </source>
</reference>
<dbReference type="Proteomes" id="UP001162131">
    <property type="component" value="Unassembled WGS sequence"/>
</dbReference>
<sequence>MIRFINIGRIYMLDNIVNTQRSSSVKHAERLSQSSHRESISTASDTPSSTLKCTKPKPVKLMRAIPLNRIKAFEEPEIQIKPSKTSLIIDTPPKSCNENEFVYTTHLSPLRIPSPDESMILISTTQIPKKKKAKRLLISEEKDITYIRPTHIELIQGLKKIRSLTLPFPFAPELQKPDLPFSLRSRSARKHFKKNKIEYIVPKNPIELGTLLKKMKETERVLRQENNFSKKIRNLKPEIQLTEIQQDNSVQKKKKHNKSFEIHGGRIVKPCIIPNSGLIIQNTKSYNSYEYI</sequence>
<evidence type="ECO:0000256" key="1">
    <source>
        <dbReference type="SAM" id="MobiDB-lite"/>
    </source>
</evidence>